<dbReference type="Gene3D" id="1.10.10.1590">
    <property type="entry name" value="NADH-quinone oxidoreductase subunit E"/>
    <property type="match status" value="1"/>
</dbReference>
<dbReference type="PIRSF" id="PIRSF000216">
    <property type="entry name" value="NADH_DH_24kDa"/>
    <property type="match status" value="1"/>
</dbReference>
<feature type="binding site" evidence="7">
    <location>
        <position position="135"/>
    </location>
    <ligand>
        <name>[2Fe-2S] cluster</name>
        <dbReference type="ChEBI" id="CHEBI:190135"/>
    </ligand>
</feature>
<keyword evidence="9" id="KW-1185">Reference proteome</keyword>
<dbReference type="PANTHER" id="PTHR43342">
    <property type="entry name" value="NADH-QUINONE OXIDOREDUCTASE, E SUBUNIT"/>
    <property type="match status" value="1"/>
</dbReference>
<evidence type="ECO:0000313" key="9">
    <source>
        <dbReference type="Proteomes" id="UP001321786"/>
    </source>
</evidence>
<evidence type="ECO:0000256" key="4">
    <source>
        <dbReference type="ARBA" id="ARBA00023004"/>
    </source>
</evidence>
<dbReference type="GO" id="GO:0016491">
    <property type="term" value="F:oxidoreductase activity"/>
    <property type="evidence" value="ECO:0007669"/>
    <property type="project" value="InterPro"/>
</dbReference>
<dbReference type="InterPro" id="IPR042128">
    <property type="entry name" value="NuoE_dom"/>
</dbReference>
<evidence type="ECO:0000256" key="2">
    <source>
        <dbReference type="ARBA" id="ARBA00022714"/>
    </source>
</evidence>
<keyword evidence="5 7" id="KW-0411">Iron-sulfur</keyword>
<evidence type="ECO:0000313" key="8">
    <source>
        <dbReference type="EMBL" id="BEP29164.1"/>
    </source>
</evidence>
<dbReference type="SUPFAM" id="SSF52833">
    <property type="entry name" value="Thioredoxin-like"/>
    <property type="match status" value="1"/>
</dbReference>
<accession>A0AAU9ECR6</accession>
<dbReference type="KEGG" id="hprf:HLPR_14950"/>
<comment type="cofactor">
    <cofactor evidence="6">
        <name>[2Fe-2S] cluster</name>
        <dbReference type="ChEBI" id="CHEBI:190135"/>
    </cofactor>
</comment>
<evidence type="ECO:0000256" key="6">
    <source>
        <dbReference type="ARBA" id="ARBA00034078"/>
    </source>
</evidence>
<dbReference type="InterPro" id="IPR028431">
    <property type="entry name" value="NADP_DH_HndA-like"/>
</dbReference>
<dbReference type="NCBIfam" id="NF005722">
    <property type="entry name" value="PRK07539.1-2"/>
    <property type="match status" value="1"/>
</dbReference>
<dbReference type="RefSeq" id="WP_338534831.1">
    <property type="nucleotide sequence ID" value="NZ_AP028654.1"/>
</dbReference>
<feature type="binding site" evidence="7">
    <location>
        <position position="139"/>
    </location>
    <ligand>
        <name>[2Fe-2S] cluster</name>
        <dbReference type="ChEBI" id="CHEBI:190135"/>
    </ligand>
</feature>
<keyword evidence="4 7" id="KW-0408">Iron</keyword>
<comment type="cofactor">
    <cofactor evidence="7">
        <name>[2Fe-2S] cluster</name>
        <dbReference type="ChEBI" id="CHEBI:190135"/>
    </cofactor>
    <text evidence="7">Binds 1 [2Fe-2S] cluster.</text>
</comment>
<dbReference type="CDD" id="cd03064">
    <property type="entry name" value="TRX_Fd_NuoE"/>
    <property type="match status" value="1"/>
</dbReference>
<evidence type="ECO:0000256" key="3">
    <source>
        <dbReference type="ARBA" id="ARBA00022723"/>
    </source>
</evidence>
<feature type="binding site" evidence="7">
    <location>
        <position position="94"/>
    </location>
    <ligand>
        <name>[2Fe-2S] cluster</name>
        <dbReference type="ChEBI" id="CHEBI:190135"/>
    </ligand>
</feature>
<gene>
    <name evidence="8" type="primary">nuoE_3</name>
    <name evidence="8" type="ORF">HLPR_14950</name>
</gene>
<dbReference type="InterPro" id="IPR036249">
    <property type="entry name" value="Thioredoxin-like_sf"/>
</dbReference>
<dbReference type="GO" id="GO:0051537">
    <property type="term" value="F:2 iron, 2 sulfur cluster binding"/>
    <property type="evidence" value="ECO:0007669"/>
    <property type="project" value="UniProtKB-KW"/>
</dbReference>
<name>A0AAU9ECR6_9FIRM</name>
<dbReference type="GO" id="GO:0046872">
    <property type="term" value="F:metal ion binding"/>
    <property type="evidence" value="ECO:0007669"/>
    <property type="project" value="UniProtKB-KW"/>
</dbReference>
<dbReference type="PANTHER" id="PTHR43342:SF2">
    <property type="entry name" value="POTENTIAL NAD-REDUCING HYDROGENASE SUBUNIT"/>
    <property type="match status" value="1"/>
</dbReference>
<evidence type="ECO:0000256" key="1">
    <source>
        <dbReference type="ARBA" id="ARBA00010643"/>
    </source>
</evidence>
<sequence length="171" mass="19166">MLKPELQLETMSVKNLSKEKLNELQSYIDTLDDKQGSLIHVLHKAQHLFGFLPKEVQLFVARRLDLPAAKVFGVVSFYSYFTQKPVGKHVISVCMGTACFVKGAENIIDVFKDELGIKVGETTEDKMFTLKDIRCIGACGLAPVVMIGEKVFGHVKKEDVIDIISSYKEEE</sequence>
<comment type="similarity">
    <text evidence="1">Belongs to the complex I 24 kDa subunit family.</text>
</comment>
<dbReference type="FunFam" id="3.40.30.10:FF:000015">
    <property type="entry name" value="NADH-quinone oxidoreductase subunit E"/>
    <property type="match status" value="1"/>
</dbReference>
<dbReference type="Proteomes" id="UP001321786">
    <property type="component" value="Chromosome"/>
</dbReference>
<dbReference type="InterPro" id="IPR041921">
    <property type="entry name" value="NuoE_N"/>
</dbReference>
<keyword evidence="2 7" id="KW-0001">2Fe-2S</keyword>
<evidence type="ECO:0000256" key="7">
    <source>
        <dbReference type="PIRSR" id="PIRSR000216-1"/>
    </source>
</evidence>
<feature type="binding site" evidence="7">
    <location>
        <position position="99"/>
    </location>
    <ligand>
        <name>[2Fe-2S] cluster</name>
        <dbReference type="ChEBI" id="CHEBI:190135"/>
    </ligand>
</feature>
<dbReference type="AlphaFoldDB" id="A0AAU9ECR6"/>
<protein>
    <submittedName>
        <fullName evidence="8">NADH-quinone oxidoreductase subunit NuoE</fullName>
    </submittedName>
</protein>
<proteinExistence type="inferred from homology"/>
<dbReference type="Pfam" id="PF01257">
    <property type="entry name" value="2Fe-2S_thioredx"/>
    <property type="match status" value="1"/>
</dbReference>
<dbReference type="InterPro" id="IPR002023">
    <property type="entry name" value="NuoE-like"/>
</dbReference>
<keyword evidence="3 7" id="KW-0479">Metal-binding</keyword>
<evidence type="ECO:0000256" key="5">
    <source>
        <dbReference type="ARBA" id="ARBA00023014"/>
    </source>
</evidence>
<dbReference type="Gene3D" id="3.40.30.10">
    <property type="entry name" value="Glutaredoxin"/>
    <property type="match status" value="1"/>
</dbReference>
<reference evidence="8 9" key="1">
    <citation type="submission" date="2023-08" db="EMBL/GenBank/DDBJ databases">
        <title>Helicovermis profunda gen. nov., sp. nov., a novel mesophilic, fermentative bacterium within the Bacillota from a deep-sea hydrothermal vent chimney.</title>
        <authorList>
            <person name="Miyazaki U."/>
            <person name="Mizutani D."/>
            <person name="Hashimoto Y."/>
            <person name="Tame A."/>
            <person name="Sawayama S."/>
            <person name="Miyazaki J."/>
            <person name="Takai K."/>
            <person name="Nakagawa S."/>
        </authorList>
    </citation>
    <scope>NUCLEOTIDE SEQUENCE [LARGE SCALE GENOMIC DNA]</scope>
    <source>
        <strain evidence="8 9">S502</strain>
    </source>
</reference>
<dbReference type="EMBL" id="AP028654">
    <property type="protein sequence ID" value="BEP29164.1"/>
    <property type="molecule type" value="Genomic_DNA"/>
</dbReference>
<organism evidence="8 9">
    <name type="scientific">Helicovermis profundi</name>
    <dbReference type="NCBI Taxonomy" id="3065157"/>
    <lineage>
        <taxon>Bacteria</taxon>
        <taxon>Bacillati</taxon>
        <taxon>Bacillota</taxon>
        <taxon>Clostridia</taxon>
        <taxon>Helicovermis</taxon>
    </lineage>
</organism>